<accession>I6YWC8</accession>
<evidence type="ECO:0000259" key="1">
    <source>
        <dbReference type="Pfam" id="PF00535"/>
    </source>
</evidence>
<keyword evidence="3" id="KW-1185">Reference proteome</keyword>
<dbReference type="Pfam" id="PF00535">
    <property type="entry name" value="Glycos_transf_2"/>
    <property type="match status" value="1"/>
</dbReference>
<dbReference type="RefSeq" id="WP_014856321.1">
    <property type="nucleotide sequence ID" value="NC_018178.1"/>
</dbReference>
<sequence>MQVYKDYSPEVSIILPTYNRKNLLSRAIDSVINQTYDKWELIIVDDGSTDNSFEIIDPYLTRYDNIRYMRHSNRRPPLTLNAGILAAAGKYLTFIGSDDEYKPEHLELRMKLLSENPDIDLIHGGVEVVGAPFVKDKNDLNRLIHIKECVVGCTFVGKKKIFLELNGFRNLKYSDDSDFYERAAGRYKILKVDYPTYIYYRDTPDSICSTIE</sequence>
<dbReference type="HOGENOM" id="CLU_025996_0_7_10"/>
<dbReference type="SUPFAM" id="SSF53448">
    <property type="entry name" value="Nucleotide-diphospho-sugar transferases"/>
    <property type="match status" value="1"/>
</dbReference>
<dbReference type="GO" id="GO:0016758">
    <property type="term" value="F:hexosyltransferase activity"/>
    <property type="evidence" value="ECO:0007669"/>
    <property type="project" value="UniProtKB-ARBA"/>
</dbReference>
<dbReference type="PANTHER" id="PTHR22916:SF3">
    <property type="entry name" value="UDP-GLCNAC:BETAGAL BETA-1,3-N-ACETYLGLUCOSAMINYLTRANSFERASE-LIKE PROTEIN 1"/>
    <property type="match status" value="1"/>
</dbReference>
<dbReference type="KEGG" id="mro:MROS_1653"/>
<proteinExistence type="predicted"/>
<dbReference type="eggNOG" id="COG1215">
    <property type="taxonomic scope" value="Bacteria"/>
</dbReference>
<dbReference type="EMBL" id="CP003557">
    <property type="protein sequence ID" value="AFN74887.1"/>
    <property type="molecule type" value="Genomic_DNA"/>
</dbReference>
<dbReference type="CDD" id="cd00761">
    <property type="entry name" value="Glyco_tranf_GTA_type"/>
    <property type="match status" value="1"/>
</dbReference>
<dbReference type="PANTHER" id="PTHR22916">
    <property type="entry name" value="GLYCOSYLTRANSFERASE"/>
    <property type="match status" value="1"/>
</dbReference>
<evidence type="ECO:0000313" key="2">
    <source>
        <dbReference type="EMBL" id="AFN74887.1"/>
    </source>
</evidence>
<organism evidence="2 3">
    <name type="scientific">Melioribacter roseus (strain DSM 23840 / JCM 17771 / VKM B-2668 / P3M-2)</name>
    <dbReference type="NCBI Taxonomy" id="1191523"/>
    <lineage>
        <taxon>Bacteria</taxon>
        <taxon>Pseudomonadati</taxon>
        <taxon>Ignavibacteriota</taxon>
        <taxon>Ignavibacteria</taxon>
        <taxon>Ignavibacteriales</taxon>
        <taxon>Melioribacteraceae</taxon>
        <taxon>Melioribacter</taxon>
    </lineage>
</organism>
<gene>
    <name evidence="2" type="ordered locus">MROS_1653</name>
</gene>
<dbReference type="STRING" id="1191523.MROS_1653"/>
<dbReference type="InterPro" id="IPR001173">
    <property type="entry name" value="Glyco_trans_2-like"/>
</dbReference>
<evidence type="ECO:0000313" key="3">
    <source>
        <dbReference type="Proteomes" id="UP000009011"/>
    </source>
</evidence>
<dbReference type="InterPro" id="IPR029044">
    <property type="entry name" value="Nucleotide-diphossugar_trans"/>
</dbReference>
<reference evidence="2 3" key="1">
    <citation type="journal article" date="2013" name="PLoS ONE">
        <title>Genomic analysis of Melioribacter roseus, facultatively anaerobic organotrophic bacterium representing a novel deep lineage within Bacteriodetes/Chlorobi group.</title>
        <authorList>
            <person name="Kadnikov V.V."/>
            <person name="Mardanov A.V."/>
            <person name="Podosokorskaya O.A."/>
            <person name="Gavrilov S.N."/>
            <person name="Kublanov I.V."/>
            <person name="Beletsky A.V."/>
            <person name="Bonch-Osmolovskaya E.A."/>
            <person name="Ravin N.V."/>
        </authorList>
    </citation>
    <scope>NUCLEOTIDE SEQUENCE [LARGE SCALE GENOMIC DNA]</scope>
    <source>
        <strain evidence="3">JCM 17771 / P3M-2</strain>
    </source>
</reference>
<protein>
    <submittedName>
        <fullName evidence="2">Glycosyl transferase</fullName>
    </submittedName>
</protein>
<dbReference type="OrthoDB" id="9815829at2"/>
<dbReference type="Proteomes" id="UP000009011">
    <property type="component" value="Chromosome"/>
</dbReference>
<name>I6YWC8_MELRP</name>
<dbReference type="Gene3D" id="3.90.550.10">
    <property type="entry name" value="Spore Coat Polysaccharide Biosynthesis Protein SpsA, Chain A"/>
    <property type="match status" value="1"/>
</dbReference>
<dbReference type="AlphaFoldDB" id="I6YWC8"/>
<keyword evidence="2" id="KW-0808">Transferase</keyword>
<feature type="domain" description="Glycosyltransferase 2-like" evidence="1">
    <location>
        <begin position="12"/>
        <end position="121"/>
    </location>
</feature>